<protein>
    <submittedName>
        <fullName evidence="1">Uncharacterized protein</fullName>
    </submittedName>
</protein>
<organism evidence="1">
    <name type="scientific">marine sediment metagenome</name>
    <dbReference type="NCBI Taxonomy" id="412755"/>
    <lineage>
        <taxon>unclassified sequences</taxon>
        <taxon>metagenomes</taxon>
        <taxon>ecological metagenomes</taxon>
    </lineage>
</organism>
<reference evidence="1" key="1">
    <citation type="journal article" date="2014" name="Front. Microbiol.">
        <title>High frequency of phylogenetically diverse reductive dehalogenase-homologous genes in deep subseafloor sedimentary metagenomes.</title>
        <authorList>
            <person name="Kawai M."/>
            <person name="Futagami T."/>
            <person name="Toyoda A."/>
            <person name="Takaki Y."/>
            <person name="Nishi S."/>
            <person name="Hori S."/>
            <person name="Arai W."/>
            <person name="Tsubouchi T."/>
            <person name="Morono Y."/>
            <person name="Uchiyama I."/>
            <person name="Ito T."/>
            <person name="Fujiyama A."/>
            <person name="Inagaki F."/>
            <person name="Takami H."/>
        </authorList>
    </citation>
    <scope>NUCLEOTIDE SEQUENCE</scope>
    <source>
        <strain evidence="1">Expedition CK06-06</strain>
    </source>
</reference>
<evidence type="ECO:0000313" key="1">
    <source>
        <dbReference type="EMBL" id="GAH77983.1"/>
    </source>
</evidence>
<feature type="non-terminal residue" evidence="1">
    <location>
        <position position="1"/>
    </location>
</feature>
<sequence length="185" mass="21302">DRVVGHVSDVLLNSFIAVWDFPQGYEDIIMFPDLILKREITDKKQNIPLKLIAGNLLIMQFGKTCSLNLNPILTSNEEALMSLDVILQDSRTVQDIENQMSDKLWRVLRVIFGLLSSTQQAISVLLKQLKRISEVRDELFEDVQKLNYIPLMDYIMLIDTTMNCAENIICLILDLLNQNIFIRGF</sequence>
<comment type="caution">
    <text evidence="1">The sequence shown here is derived from an EMBL/GenBank/DDBJ whole genome shotgun (WGS) entry which is preliminary data.</text>
</comment>
<name>X1K7D3_9ZZZZ</name>
<dbReference type="EMBL" id="BARU01039138">
    <property type="protein sequence ID" value="GAH77983.1"/>
    <property type="molecule type" value="Genomic_DNA"/>
</dbReference>
<accession>X1K7D3</accession>
<gene>
    <name evidence="1" type="ORF">S03H2_60701</name>
</gene>
<proteinExistence type="predicted"/>
<dbReference type="AlphaFoldDB" id="X1K7D3"/>